<dbReference type="GO" id="GO:0008270">
    <property type="term" value="F:zinc ion binding"/>
    <property type="evidence" value="ECO:0007669"/>
    <property type="project" value="InterPro"/>
</dbReference>
<dbReference type="RefSeq" id="WP_063978070.1">
    <property type="nucleotide sequence ID" value="NG_052225.1"/>
</dbReference>
<evidence type="ECO:0000256" key="10">
    <source>
        <dbReference type="ARBA" id="ARBA00022801"/>
    </source>
</evidence>
<evidence type="ECO:0000256" key="4">
    <source>
        <dbReference type="ARBA" id="ARBA00005250"/>
    </source>
</evidence>
<comment type="subunit">
    <text evidence="5">Monomer.</text>
</comment>
<comment type="subcellular location">
    <subcellularLocation>
        <location evidence="3">Periplasm</location>
    </subcellularLocation>
</comment>
<keyword evidence="9" id="KW-0574">Periplasm</keyword>
<evidence type="ECO:0000256" key="8">
    <source>
        <dbReference type="ARBA" id="ARBA00022729"/>
    </source>
</evidence>
<dbReference type="Gene3D" id="3.60.15.10">
    <property type="entry name" value="Ribonuclease Z/Hydroxyacylglutathione hydrolase-like"/>
    <property type="match status" value="1"/>
</dbReference>
<keyword evidence="7" id="KW-0479">Metal-binding</keyword>
<dbReference type="AlphaFoldDB" id="A0A161H7D8"/>
<dbReference type="InterPro" id="IPR001279">
    <property type="entry name" value="Metallo-B-lactamas"/>
</dbReference>
<keyword evidence="8" id="KW-0732">Signal</keyword>
<evidence type="ECO:0000256" key="3">
    <source>
        <dbReference type="ARBA" id="ARBA00004418"/>
    </source>
</evidence>
<dbReference type="GO" id="GO:0008800">
    <property type="term" value="F:beta-lactamase activity"/>
    <property type="evidence" value="ECO:0007669"/>
    <property type="project" value="UniProtKB-EC"/>
</dbReference>
<comment type="catalytic activity">
    <reaction evidence="1">
        <text>a beta-lactam + H2O = a substituted beta-amino acid</text>
        <dbReference type="Rhea" id="RHEA:20401"/>
        <dbReference type="ChEBI" id="CHEBI:15377"/>
        <dbReference type="ChEBI" id="CHEBI:35627"/>
        <dbReference type="ChEBI" id="CHEBI:140347"/>
        <dbReference type="EC" id="3.5.2.6"/>
    </reaction>
</comment>
<evidence type="ECO:0000256" key="1">
    <source>
        <dbReference type="ARBA" id="ARBA00001526"/>
    </source>
</evidence>
<dbReference type="PANTHER" id="PTHR42951">
    <property type="entry name" value="METALLO-BETA-LACTAMASE DOMAIN-CONTAINING"/>
    <property type="match status" value="1"/>
</dbReference>
<dbReference type="PROSITE" id="PS00744">
    <property type="entry name" value="BETA_LACTAMASE_B_2"/>
    <property type="match status" value="1"/>
</dbReference>
<dbReference type="EC" id="3.5.2.6" evidence="6"/>
<keyword evidence="12" id="KW-0046">Antibiotic resistance</keyword>
<dbReference type="CDD" id="cd16301">
    <property type="entry name" value="IMP_DIM-like_MBL-B1"/>
    <property type="match status" value="1"/>
</dbReference>
<evidence type="ECO:0000256" key="7">
    <source>
        <dbReference type="ARBA" id="ARBA00022723"/>
    </source>
</evidence>
<dbReference type="NCBIfam" id="NF041161">
    <property type="entry name" value="blaHMB"/>
    <property type="match status" value="1"/>
</dbReference>
<keyword evidence="10" id="KW-0378">Hydrolase</keyword>
<protein>
    <recommendedName>
        <fullName evidence="6">beta-lactamase</fullName>
        <ecNumber evidence="6">3.5.2.6</ecNumber>
    </recommendedName>
</protein>
<dbReference type="SMART" id="SM00849">
    <property type="entry name" value="Lactamase_B"/>
    <property type="match status" value="1"/>
</dbReference>
<name>A0A161H7D8_PSEAI</name>
<dbReference type="InterPro" id="IPR001018">
    <property type="entry name" value="Beta-lactamase_class-B_CS"/>
</dbReference>
<gene>
    <name evidence="14" type="primary">blaHMB</name>
</gene>
<dbReference type="EMBL" id="KU961660">
    <property type="protein sequence ID" value="AMY61250.1"/>
    <property type="molecule type" value="Genomic_DNA"/>
</dbReference>
<dbReference type="InterPro" id="IPR058199">
    <property type="entry name" value="BlaB//VIM/IMP-1"/>
</dbReference>
<dbReference type="PANTHER" id="PTHR42951:SF4">
    <property type="entry name" value="ACYL-COENZYME A THIOESTERASE MBLAC2"/>
    <property type="match status" value="1"/>
</dbReference>
<dbReference type="SUPFAM" id="SSF56281">
    <property type="entry name" value="Metallo-hydrolase/oxidoreductase"/>
    <property type="match status" value="1"/>
</dbReference>
<dbReference type="GO" id="GO:0042597">
    <property type="term" value="C:periplasmic space"/>
    <property type="evidence" value="ECO:0007669"/>
    <property type="project" value="UniProtKB-SubCell"/>
</dbReference>
<dbReference type="NCBIfam" id="NF012145">
    <property type="entry name" value="blaDIM_SIM_IMP"/>
    <property type="match status" value="1"/>
</dbReference>
<feature type="domain" description="Metallo-beta-lactamase" evidence="13">
    <location>
        <begin position="52"/>
        <end position="217"/>
    </location>
</feature>
<evidence type="ECO:0000256" key="11">
    <source>
        <dbReference type="ARBA" id="ARBA00022833"/>
    </source>
</evidence>
<dbReference type="GO" id="GO:0017001">
    <property type="term" value="P:antibiotic catabolic process"/>
    <property type="evidence" value="ECO:0007669"/>
    <property type="project" value="InterPro"/>
</dbReference>
<dbReference type="SMR" id="A0A161H7D8"/>
<comment type="similarity">
    <text evidence="4">Belongs to the metallo-beta-lactamase superfamily. Class-B beta-lactamase family.</text>
</comment>
<evidence type="ECO:0000256" key="12">
    <source>
        <dbReference type="ARBA" id="ARBA00023251"/>
    </source>
</evidence>
<dbReference type="NCBIfam" id="NF012148">
    <property type="entry name" value="blaKHM-HMB"/>
    <property type="match status" value="1"/>
</dbReference>
<organism evidence="14">
    <name type="scientific">Pseudomonas aeruginosa</name>
    <dbReference type="NCBI Taxonomy" id="287"/>
    <lineage>
        <taxon>Bacteria</taxon>
        <taxon>Pseudomonadati</taxon>
        <taxon>Pseudomonadota</taxon>
        <taxon>Gammaproteobacteria</taxon>
        <taxon>Pseudomonadales</taxon>
        <taxon>Pseudomonadaceae</taxon>
        <taxon>Pseudomonas</taxon>
    </lineage>
</organism>
<evidence type="ECO:0000256" key="9">
    <source>
        <dbReference type="ARBA" id="ARBA00022764"/>
    </source>
</evidence>
<dbReference type="NCBIfam" id="NF033088">
    <property type="entry name" value="bla_subclass_B1"/>
    <property type="match status" value="1"/>
</dbReference>
<proteinExistence type="inferred from homology"/>
<accession>A0A161H7D8</accession>
<evidence type="ECO:0000256" key="2">
    <source>
        <dbReference type="ARBA" id="ARBA00001947"/>
    </source>
</evidence>
<dbReference type="CARD" id="ARO:3004092">
    <property type="molecule name" value="HMB-1"/>
    <property type="mechanism identifier" value="ARO:0001004"/>
    <property type="mechanism name" value="antibiotic inactivation"/>
</dbReference>
<dbReference type="NCBIfam" id="NF012229">
    <property type="entry name" value="bla_class_B_core"/>
    <property type="match status" value="1"/>
</dbReference>
<keyword evidence="11" id="KW-0862">Zinc</keyword>
<reference evidence="14" key="1">
    <citation type="submission" date="2016-11" db="EMBL/GenBank/DDBJ databases">
        <title>Genetic and biochemical characterization of HMB-1, a novel subclass B1 metallo-beta-lactamase found in a Pseudomonas aeruginosa clinical isolate.</title>
        <authorList>
            <person name="Pfennigwerth N."/>
            <person name="Lange F."/>
            <person name="Gatermann S.G."/>
            <person name="Kaase M."/>
        </authorList>
    </citation>
    <scope>NUCLEOTIDE SEQUENCE</scope>
    <source>
        <strain evidence="14">NRZ-03096</strain>
    </source>
</reference>
<dbReference type="InterPro" id="IPR036866">
    <property type="entry name" value="RibonucZ/Hydroxyglut_hydro"/>
</dbReference>
<comment type="cofactor">
    <cofactor evidence="2">
        <name>Zn(2+)</name>
        <dbReference type="ChEBI" id="CHEBI:29105"/>
    </cofactor>
</comment>
<dbReference type="GO" id="GO:0046677">
    <property type="term" value="P:response to antibiotic"/>
    <property type="evidence" value="ECO:0007669"/>
    <property type="project" value="UniProtKB-KW"/>
</dbReference>
<dbReference type="Pfam" id="PF00753">
    <property type="entry name" value="Lactamase_B"/>
    <property type="match status" value="1"/>
</dbReference>
<evidence type="ECO:0000256" key="5">
    <source>
        <dbReference type="ARBA" id="ARBA00011245"/>
    </source>
</evidence>
<evidence type="ECO:0000313" key="14">
    <source>
        <dbReference type="EMBL" id="AMY61250.1"/>
    </source>
</evidence>
<evidence type="ECO:0000256" key="6">
    <source>
        <dbReference type="ARBA" id="ARBA00012865"/>
    </source>
</evidence>
<dbReference type="InterPro" id="IPR050855">
    <property type="entry name" value="NDM-1-like"/>
</dbReference>
<sequence>MKIHLWISLGLLLLTNIVLAEEPLPELEVKKIDEGVYLHTSYENYPSWGLVASHGLVFVDGKDAYIIDTPATVKDTEVLVQWINDQGFKPKASISTHFHDDSTIGIAYLNSKSIPTYASEQTNELLNKEVAAQATHSFKKNPYWLLKNKIEAFYPGAGHTPDNLVVWLPKQKILFGGCFVKPEGLGNLSHAVVSEWPASAEKLINRYSDAKIVVPGHGTMGDASLLEKTKQRALEAVAKKK</sequence>
<evidence type="ECO:0000259" key="13">
    <source>
        <dbReference type="SMART" id="SM00849"/>
    </source>
</evidence>